<keyword evidence="1 3" id="KW-0210">Decarboxylase</keyword>
<accession>A0A1G8XNF4</accession>
<dbReference type="NCBIfam" id="TIGR00521">
    <property type="entry name" value="coaBC_dfp"/>
    <property type="match status" value="1"/>
</dbReference>
<sequence length="403" mass="42378">MAMSKITRNIVLGISGGIAAYKAPIIVRRLKETGADVRVVLSGGAKAFVTPMSLQAVSGHAVAHDLLDPAAEQGMGHIELARWADEVIIAPASANFLARLAAGMADELITAVCLATEAPIRICPAMNQVMYQAQATQANLATLKARGVTQWGPASGDQACGEVGPGRMPEPEEITALSLAAATEAAAPRPLAGKKLLLTAGPTREALDPVRYLSNHSSGKMGFALAEQARQLGAEVTLVSGPVSLATPAGVTRIDVQSAQQMLDAVMAEVDQQHIFIGCAAVADYRPVSVADNKIKKSKDTLTIEMVRNPDILATVAGHSKRPFTVGFAAETNDVEHYALDKLARKQLDMIAANDVSKPGQGFNADSNALTLYWQGGHKSLGHSDKASQARQLLLTIADKLNQ</sequence>
<feature type="binding site" evidence="3">
    <location>
        <begin position="310"/>
        <end position="313"/>
    </location>
    <ligand>
        <name>CTP</name>
        <dbReference type="ChEBI" id="CHEBI:37563"/>
    </ligand>
</feature>
<dbReference type="GO" id="GO:0015937">
    <property type="term" value="P:coenzyme A biosynthetic process"/>
    <property type="evidence" value="ECO:0007669"/>
    <property type="project" value="UniProtKB-UniRule"/>
</dbReference>
<keyword evidence="3 4" id="KW-0436">Ligase</keyword>
<dbReference type="GO" id="GO:0015941">
    <property type="term" value="P:pantothenate catabolic process"/>
    <property type="evidence" value="ECO:0007669"/>
    <property type="project" value="InterPro"/>
</dbReference>
<name>A0A1G8XNF4_9GAMM</name>
<proteinExistence type="inferred from homology"/>
<comment type="function">
    <text evidence="4">Catalyzes two steps in the biosynthesis of coenzyme A. In the first step cysteine is conjugated to 4'-phosphopantothenate to form 4-phosphopantothenoylcysteine, in the latter compound is decarboxylated to form 4'-phosphopantotheine.</text>
</comment>
<dbReference type="AlphaFoldDB" id="A0A1G8XNF4"/>
<dbReference type="UniPathway" id="UPA00241">
    <property type="reaction ID" value="UER00353"/>
</dbReference>
<comment type="similarity">
    <text evidence="3 4">In the C-terminal section; belongs to the PPC synthetase family.</text>
</comment>
<dbReference type="GO" id="GO:0071513">
    <property type="term" value="C:phosphopantothenoylcysteine decarboxylase complex"/>
    <property type="evidence" value="ECO:0007669"/>
    <property type="project" value="TreeGrafter"/>
</dbReference>
<evidence type="ECO:0000256" key="4">
    <source>
        <dbReference type="RuleBase" id="RU364078"/>
    </source>
</evidence>
<dbReference type="Pfam" id="PF02441">
    <property type="entry name" value="Flavoprotein"/>
    <property type="match status" value="1"/>
</dbReference>
<gene>
    <name evidence="3" type="primary">coaBC</name>
    <name evidence="7" type="ORF">SAMN04488540_11585</name>
</gene>
<keyword evidence="3 4" id="KW-0288">FMN</keyword>
<keyword evidence="8" id="KW-1185">Reference proteome</keyword>
<feature type="binding site" evidence="3">
    <location>
        <position position="328"/>
    </location>
    <ligand>
        <name>CTP</name>
        <dbReference type="ChEBI" id="CHEBI:37563"/>
    </ligand>
</feature>
<dbReference type="PANTHER" id="PTHR14359:SF6">
    <property type="entry name" value="PHOSPHOPANTOTHENOYLCYSTEINE DECARBOXYLASE"/>
    <property type="match status" value="1"/>
</dbReference>
<evidence type="ECO:0000256" key="2">
    <source>
        <dbReference type="ARBA" id="ARBA00023239"/>
    </source>
</evidence>
<feature type="domain" description="Flavoprotein" evidence="5">
    <location>
        <begin position="9"/>
        <end position="176"/>
    </location>
</feature>
<evidence type="ECO:0000256" key="3">
    <source>
        <dbReference type="HAMAP-Rule" id="MF_02225"/>
    </source>
</evidence>
<dbReference type="GO" id="GO:0046872">
    <property type="term" value="F:metal ion binding"/>
    <property type="evidence" value="ECO:0007669"/>
    <property type="project" value="UniProtKB-KW"/>
</dbReference>
<comment type="catalytic activity">
    <reaction evidence="3 4">
        <text>(R)-4'-phosphopantothenate + L-cysteine + CTP = N-[(R)-4-phosphopantothenoyl]-L-cysteine + CMP + diphosphate + H(+)</text>
        <dbReference type="Rhea" id="RHEA:19397"/>
        <dbReference type="ChEBI" id="CHEBI:10986"/>
        <dbReference type="ChEBI" id="CHEBI:15378"/>
        <dbReference type="ChEBI" id="CHEBI:33019"/>
        <dbReference type="ChEBI" id="CHEBI:35235"/>
        <dbReference type="ChEBI" id="CHEBI:37563"/>
        <dbReference type="ChEBI" id="CHEBI:59458"/>
        <dbReference type="ChEBI" id="CHEBI:60377"/>
        <dbReference type="EC" id="6.3.2.5"/>
    </reaction>
</comment>
<comment type="pathway">
    <text evidence="3 4">Cofactor biosynthesis; coenzyme A biosynthesis; CoA from (R)-pantothenate: step 2/5.</text>
</comment>
<keyword evidence="3" id="KW-0460">Magnesium</keyword>
<feature type="binding site" evidence="3">
    <location>
        <position position="284"/>
    </location>
    <ligand>
        <name>CTP</name>
        <dbReference type="ChEBI" id="CHEBI:37563"/>
    </ligand>
</feature>
<keyword evidence="3 4" id="KW-0285">Flavoprotein</keyword>
<feature type="binding site" evidence="3">
    <location>
        <position position="346"/>
    </location>
    <ligand>
        <name>CTP</name>
        <dbReference type="ChEBI" id="CHEBI:37563"/>
    </ligand>
</feature>
<comment type="similarity">
    <text evidence="3 4">In the N-terminal section; belongs to the HFCD (homo-oligomeric flavin containing Cys decarboxylase) superfamily.</text>
</comment>
<evidence type="ECO:0000313" key="7">
    <source>
        <dbReference type="EMBL" id="SDJ91694.1"/>
    </source>
</evidence>
<evidence type="ECO:0000259" key="6">
    <source>
        <dbReference type="Pfam" id="PF04127"/>
    </source>
</evidence>
<dbReference type="Pfam" id="PF04127">
    <property type="entry name" value="DFP"/>
    <property type="match status" value="1"/>
</dbReference>
<dbReference type="SUPFAM" id="SSF52507">
    <property type="entry name" value="Homo-oligomeric flavin-containing Cys decarboxylases, HFCD"/>
    <property type="match status" value="1"/>
</dbReference>
<dbReference type="GO" id="GO:0004633">
    <property type="term" value="F:phosphopantothenoylcysteine decarboxylase activity"/>
    <property type="evidence" value="ECO:0007669"/>
    <property type="project" value="UniProtKB-UniRule"/>
</dbReference>
<feature type="binding site" evidence="3">
    <location>
        <position position="342"/>
    </location>
    <ligand>
        <name>CTP</name>
        <dbReference type="ChEBI" id="CHEBI:37563"/>
    </ligand>
</feature>
<keyword evidence="3" id="KW-0511">Multifunctional enzyme</keyword>
<dbReference type="InterPro" id="IPR036551">
    <property type="entry name" value="Flavin_trans-like"/>
</dbReference>
<evidence type="ECO:0000259" key="5">
    <source>
        <dbReference type="Pfam" id="PF02441"/>
    </source>
</evidence>
<protein>
    <recommendedName>
        <fullName evidence="3">Coenzyme A biosynthesis bifunctional protein CoaBC</fullName>
    </recommendedName>
    <alternativeName>
        <fullName evidence="3">DNA/pantothenate metabolism flavoprotein</fullName>
    </alternativeName>
    <alternativeName>
        <fullName evidence="3">Phosphopantothenoylcysteine synthetase/decarboxylase</fullName>
        <shortName evidence="3">PPCS-PPCDC</shortName>
    </alternativeName>
    <domain>
        <recommendedName>
            <fullName evidence="3">Phosphopantothenoylcysteine decarboxylase</fullName>
            <shortName evidence="3">PPC decarboxylase</shortName>
            <shortName evidence="3">PPC-DC</shortName>
            <ecNumber evidence="3">4.1.1.36</ecNumber>
        </recommendedName>
        <alternativeName>
            <fullName evidence="3">CoaC</fullName>
        </alternativeName>
    </domain>
    <domain>
        <recommendedName>
            <fullName evidence="3">Phosphopantothenate--cysteine ligase</fullName>
            <ecNumber evidence="3">6.3.2.5</ecNumber>
        </recommendedName>
        <alternativeName>
            <fullName evidence="3">CoaB</fullName>
        </alternativeName>
        <alternativeName>
            <fullName evidence="3">Phosphopantothenoylcysteine synthetase</fullName>
            <shortName evidence="3">PPC synthetase</shortName>
            <shortName evidence="3">PPC-S</shortName>
        </alternativeName>
    </domain>
</protein>
<dbReference type="EC" id="6.3.2.5" evidence="3"/>
<dbReference type="InterPro" id="IPR003382">
    <property type="entry name" value="Flavoprotein"/>
</dbReference>
<keyword evidence="2 3" id="KW-0456">Lyase</keyword>
<organism evidence="7 8">
    <name type="scientific">Ferrimonas sediminum</name>
    <dbReference type="NCBI Taxonomy" id="718193"/>
    <lineage>
        <taxon>Bacteria</taxon>
        <taxon>Pseudomonadati</taxon>
        <taxon>Pseudomonadota</taxon>
        <taxon>Gammaproteobacteria</taxon>
        <taxon>Alteromonadales</taxon>
        <taxon>Ferrimonadaceae</taxon>
        <taxon>Ferrimonas</taxon>
    </lineage>
</organism>
<feature type="binding site" evidence="3">
    <location>
        <begin position="278"/>
        <end position="280"/>
    </location>
    <ligand>
        <name>CTP</name>
        <dbReference type="ChEBI" id="CHEBI:37563"/>
    </ligand>
</feature>
<comment type="catalytic activity">
    <reaction evidence="3 4">
        <text>N-[(R)-4-phosphopantothenoyl]-L-cysteine + H(+) = (R)-4'-phosphopantetheine + CO2</text>
        <dbReference type="Rhea" id="RHEA:16793"/>
        <dbReference type="ChEBI" id="CHEBI:15378"/>
        <dbReference type="ChEBI" id="CHEBI:16526"/>
        <dbReference type="ChEBI" id="CHEBI:59458"/>
        <dbReference type="ChEBI" id="CHEBI:61723"/>
        <dbReference type="EC" id="4.1.1.36"/>
    </reaction>
</comment>
<dbReference type="PANTHER" id="PTHR14359">
    <property type="entry name" value="HOMO-OLIGOMERIC FLAVIN CONTAINING CYS DECARBOXYLASE FAMILY"/>
    <property type="match status" value="1"/>
</dbReference>
<feature type="active site" description="Proton donor" evidence="3">
    <location>
        <position position="160"/>
    </location>
</feature>
<dbReference type="Proteomes" id="UP000199527">
    <property type="component" value="Unassembled WGS sequence"/>
</dbReference>
<comment type="pathway">
    <text evidence="3 4">Cofactor biosynthesis; coenzyme A biosynthesis; CoA from (R)-pantothenate: step 3/5.</text>
</comment>
<dbReference type="HAMAP" id="MF_02225">
    <property type="entry name" value="CoaBC"/>
    <property type="match status" value="1"/>
</dbReference>
<dbReference type="InterPro" id="IPR005252">
    <property type="entry name" value="CoaBC"/>
</dbReference>
<keyword evidence="3" id="KW-0479">Metal-binding</keyword>
<dbReference type="SUPFAM" id="SSF102645">
    <property type="entry name" value="CoaB-like"/>
    <property type="match status" value="1"/>
</dbReference>
<dbReference type="Gene3D" id="3.40.50.10300">
    <property type="entry name" value="CoaB-like"/>
    <property type="match status" value="1"/>
</dbReference>
<reference evidence="8" key="1">
    <citation type="submission" date="2016-10" db="EMBL/GenBank/DDBJ databases">
        <authorList>
            <person name="Varghese N."/>
            <person name="Submissions S."/>
        </authorList>
    </citation>
    <scope>NUCLEOTIDE SEQUENCE [LARGE SCALE GENOMIC DNA]</scope>
    <source>
        <strain evidence="8">DSM 23317</strain>
    </source>
</reference>
<dbReference type="Gene3D" id="3.40.50.1950">
    <property type="entry name" value="Flavin prenyltransferase-like"/>
    <property type="match status" value="1"/>
</dbReference>
<dbReference type="GO" id="GO:0010181">
    <property type="term" value="F:FMN binding"/>
    <property type="evidence" value="ECO:0007669"/>
    <property type="project" value="UniProtKB-UniRule"/>
</dbReference>
<dbReference type="EMBL" id="FNEM01000015">
    <property type="protein sequence ID" value="SDJ91694.1"/>
    <property type="molecule type" value="Genomic_DNA"/>
</dbReference>
<evidence type="ECO:0000313" key="8">
    <source>
        <dbReference type="Proteomes" id="UP000199527"/>
    </source>
</evidence>
<dbReference type="InterPro" id="IPR007085">
    <property type="entry name" value="DNA/pantothenate-metab_flavo_C"/>
</dbReference>
<feature type="region of interest" description="Phosphopantothenate--cysteine ligase" evidence="3">
    <location>
        <begin position="196"/>
        <end position="403"/>
    </location>
</feature>
<comment type="function">
    <text evidence="3">Catalyzes two sequential steps in the biosynthesis of coenzyme A. In the first step cysteine is conjugated to 4'-phosphopantothenate to form 4-phosphopantothenoylcysteine. In the second step the latter compound is decarboxylated to form 4'-phosphopantotheine.</text>
</comment>
<comment type="cofactor">
    <cofactor evidence="3">
        <name>FMN</name>
        <dbReference type="ChEBI" id="CHEBI:58210"/>
    </cofactor>
    <text evidence="3">Binds 1 FMN per subunit.</text>
</comment>
<dbReference type="InterPro" id="IPR035929">
    <property type="entry name" value="CoaB-like_sf"/>
</dbReference>
<dbReference type="GO" id="GO:0004632">
    <property type="term" value="F:phosphopantothenate--cysteine ligase activity"/>
    <property type="evidence" value="ECO:0007669"/>
    <property type="project" value="UniProtKB-UniRule"/>
</dbReference>
<feature type="binding site" evidence="3">
    <location>
        <position position="294"/>
    </location>
    <ligand>
        <name>CTP</name>
        <dbReference type="ChEBI" id="CHEBI:37563"/>
    </ligand>
</feature>
<dbReference type="EC" id="4.1.1.36" evidence="3"/>
<feature type="region of interest" description="Phosphopantothenoylcysteine decarboxylase" evidence="3">
    <location>
        <begin position="1"/>
        <end position="195"/>
    </location>
</feature>
<comment type="cofactor">
    <cofactor evidence="3">
        <name>Mg(2+)</name>
        <dbReference type="ChEBI" id="CHEBI:18420"/>
    </cofactor>
</comment>
<feature type="domain" description="DNA/pantothenate metabolism flavoprotein C-terminal" evidence="6">
    <location>
        <begin position="191"/>
        <end position="399"/>
    </location>
</feature>
<evidence type="ECO:0000256" key="1">
    <source>
        <dbReference type="ARBA" id="ARBA00022793"/>
    </source>
</evidence>